<dbReference type="EMBL" id="KX354450">
    <property type="protein sequence ID" value="AOO54523.1"/>
    <property type="molecule type" value="Genomic_DNA"/>
</dbReference>
<dbReference type="EMBL" id="KP055815">
    <property type="protein sequence ID" value="AKO62829.1"/>
    <property type="molecule type" value="Genomic_DNA"/>
</dbReference>
<dbReference type="KEGG" id="vg:22220378"/>
<organism evidence="2 20">
    <name type="scientific">African swine fever virus</name>
    <name type="common">ASFV</name>
    <dbReference type="NCBI Taxonomy" id="10497"/>
    <lineage>
        <taxon>Viruses</taxon>
        <taxon>Varidnaviria</taxon>
        <taxon>Bamfordvirae</taxon>
        <taxon>Nucleocytoviricota</taxon>
        <taxon>Pokkesviricetes</taxon>
        <taxon>Asfuvirales</taxon>
        <taxon>Asfarviridae</taxon>
        <taxon>Asfivirus</taxon>
        <taxon>Asfivirus haemorrhagiae</taxon>
    </lineage>
</organism>
<protein>
    <submittedName>
        <fullName evidence="2 3">MGF 100-3L</fullName>
    </submittedName>
    <submittedName>
        <fullName evidence="4">PDP146L</fullName>
    </submittedName>
</protein>
<dbReference type="EMBL" id="MN270972">
    <property type="protein sequence ID" value="QIM07565.1"/>
    <property type="molecule type" value="Genomic_DNA"/>
</dbReference>
<dbReference type="Proteomes" id="UP000142390">
    <property type="component" value="Segment"/>
</dbReference>
<evidence type="ECO:0000313" key="14">
    <source>
        <dbReference type="EMBL" id="QIM08732.1"/>
    </source>
</evidence>
<dbReference type="Proteomes" id="UP000502695">
    <property type="component" value="Segment"/>
</dbReference>
<reference evidence="18" key="7">
    <citation type="journal article" date="2020" name="Vaccines (Basel)">
        <title>African Swine Fever Circulation among Free-Ranging Pigs in Sardinia: Data from the Eradication Program.</title>
        <authorList>
            <person name="Franzoni G."/>
            <person name="Dei Giudici S."/>
            <person name="Loi F."/>
            <person name="Sanna D."/>
            <person name="Floris M."/>
            <person name="Fiori M."/>
            <person name="Sanna M.L."/>
            <person name="Madrau P."/>
            <person name="Scarpa F."/>
            <person name="Zinellu S."/>
            <person name="Giammarioli M."/>
            <person name="Cappai S."/>
            <person name="De Mia G.M."/>
            <person name="Laddomada A."/>
            <person name="Rolesu S."/>
            <person name="Oggiano A."/>
        </authorList>
    </citation>
    <scope>NUCLEOTIDE SEQUENCE [LARGE SCALE GENOMIC DNA]</scope>
    <source>
        <strain evidence="18">103917/18</strain>
        <strain evidence="19">55234/18</strain>
    </source>
</reference>
<organismHost>
    <name type="scientific">Potamochoerus larvatus</name>
    <name type="common">Bushpig</name>
    <dbReference type="NCBI Taxonomy" id="273792"/>
</organismHost>
<dbReference type="Proteomes" id="UP000241813">
    <property type="component" value="Segment"/>
</dbReference>
<dbReference type="Proteomes" id="UP000502933">
    <property type="component" value="Segment"/>
</dbReference>
<gene>
    <name evidence="2" type="primary">MGF 100-3L</name>
    <name evidence="4" type="synonym">DP146L</name>
    <name evidence="5" type="ORF">AFSV47Ss_0218</name>
</gene>
<dbReference type="EMBL" id="MN270980">
    <property type="protein sequence ID" value="QIM09431.1"/>
    <property type="molecule type" value="Genomic_DNA"/>
</dbReference>
<reference evidence="20 22" key="2">
    <citation type="journal article" date="2015" name="J. Gen. Virol.">
        <title>Related strains of African swine fever virus with different virulence: genome comparison and analysis.</title>
        <authorList>
            <person name="Portugal R."/>
            <person name="Coelho J."/>
            <person name="Hoper D."/>
            <person name="Little N.S."/>
            <person name="Smithson C."/>
            <person name="Upton C."/>
            <person name="Martins C."/>
            <person name="Leitao A."/>
            <person name="Keil G.M."/>
        </authorList>
    </citation>
    <scope>NUCLEOTIDE SEQUENCE [LARGE SCALE GENOMIC DNA]</scope>
    <source>
        <strain evidence="1">L60</strain>
        <strain evidence="2">NHV</strain>
    </source>
</reference>
<dbReference type="EMBL" id="MN270975">
    <property type="protein sequence ID" value="QIM08266.1"/>
    <property type="molecule type" value="Genomic_DNA"/>
</dbReference>
<dbReference type="EMBL" id="MT932578">
    <property type="protein sequence ID" value="QPL11895.1"/>
    <property type="molecule type" value="Genomic_DNA"/>
</dbReference>
<reference evidence="24 25" key="6">
    <citation type="journal article" date="2020" name="Transbound. Emerg. Dis.">
        <title>The evolution of African swine fever virus in Sardinia (1978 to 2014) as revealed by whole genome sequencing and comparative analysis.</title>
        <authorList>
            <person name="Torresi C."/>
            <person name="Fiori M."/>
            <person name="Bertolotti L."/>
            <person name="Floris M."/>
            <person name="Colitti B."/>
            <person name="Giammarioli M."/>
            <person name="Dei Giudici S."/>
            <person name="Oggiano A."/>
            <person name="Malmberg M."/>
            <person name="De Mia G.M."/>
            <person name="Belak S."/>
            <person name="Granberg F."/>
        </authorList>
    </citation>
    <scope>NUCLEOTIDE SEQUENCE [LARGE SCALE GENOMIC DNA]</scope>
    <source>
        <strain evidence="8">139/Nu/1981</strain>
        <strain evidence="9">140/Or/1985</strain>
        <strain evidence="11">141/Nu/1990</strain>
        <strain evidence="12">142/Nu/1995</strain>
        <strain evidence="17">22653/Ca/2014</strain>
        <strain evidence="14">26/Ss/2004</strain>
        <strain evidence="6">56/Ca/1978</strain>
        <strain evidence="7">57/Ca/1979</strain>
        <strain evidence="13">60/Nu/1997</strain>
        <strain evidence="15">72407/Ss/2005</strain>
        <strain evidence="10">85/Ca/1985</strain>
        <strain evidence="16">97/Ot/2012</strain>
    </source>
</reference>
<dbReference type="GeneID" id="41901197"/>
<dbReference type="EMBL" id="MN270979">
    <property type="protein sequence ID" value="QIM09198.1"/>
    <property type="molecule type" value="Genomic_DNA"/>
</dbReference>
<dbReference type="Proteomes" id="UP000594565">
    <property type="component" value="Segment"/>
</dbReference>
<dbReference type="Proteomes" id="UP000501683">
    <property type="component" value="Segment"/>
</dbReference>
<dbReference type="Proteomes" id="UP000503294">
    <property type="component" value="Segment"/>
</dbReference>
<organismHost>
    <name type="scientific">Phacochoerus aethiopicus</name>
    <name type="common">Warthog</name>
    <dbReference type="NCBI Taxonomy" id="85517"/>
</organismHost>
<evidence type="ECO:0000313" key="23">
    <source>
        <dbReference type="Proteomes" id="UP000241813"/>
    </source>
</evidence>
<dbReference type="EMBL" id="MN270978">
    <property type="protein sequence ID" value="QIM08965.1"/>
    <property type="molecule type" value="Genomic_DNA"/>
</dbReference>
<reference evidence="4 23" key="3">
    <citation type="journal article" date="2015" name="PLoS ONE">
        <title>Genome Sequence of African Swine Fever Virus BA71, the Virulent Parental Strain of the Nonpathogenic and Tissue-Culture Adapted BA71V.</title>
        <authorList>
            <person name="Rodriguez J.M."/>
            <person name="Moreno L.T."/>
            <person name="Alejo A."/>
            <person name="Lacasta A."/>
            <person name="Rodriguez F."/>
            <person name="Salas M.L."/>
        </authorList>
    </citation>
    <scope>NUCLEOTIDE SEQUENCE [LARGE SCALE GENOMIC DNA]</scope>
    <source>
        <strain evidence="4 23">BA71</strain>
    </source>
</reference>
<evidence type="ECO:0000313" key="1">
    <source>
        <dbReference type="EMBL" id="AIY22339.1"/>
    </source>
</evidence>
<evidence type="ECO:0000313" key="9">
    <source>
        <dbReference type="EMBL" id="QIM07565.1"/>
    </source>
</evidence>
<dbReference type="EMBL" id="MN270974">
    <property type="protein sequence ID" value="QIM08031.1"/>
    <property type="molecule type" value="Genomic_DNA"/>
</dbReference>
<dbReference type="Proteomes" id="UP000503066">
    <property type="component" value="Genome"/>
</dbReference>
<sequence>MGNRLIRSYLPNTVMSIEDKQNKYNETIEDSKICNKVYIKQSGKIDKQELTRIKKLGFFYSQKSDHEIERMLFSMPNGTFLLTDDATNENIFIVQKDLENGSLNIAKLEFKGKALYINGKDYYSLENYLKTFEDFYKYPLIYNKNK</sequence>
<dbReference type="Proteomes" id="UP000501990">
    <property type="component" value="Segment"/>
</dbReference>
<organismHost>
    <name type="scientific">Phacochoerus africanus</name>
    <name type="common">Warthog</name>
    <dbReference type="NCBI Taxonomy" id="41426"/>
</organismHost>
<organismHost>
    <name type="scientific">Sus scrofa</name>
    <name type="common">Pig</name>
    <dbReference type="NCBI Taxonomy" id="9823"/>
</organismHost>
<reference evidence="3" key="5">
    <citation type="journal article" date="2016" name="Virol Rep">
        <title>Genomic analysis of Sardinian 26544/OG10 isolate of African swine fever virus.</title>
        <authorList>
            <person name="Bacciu D."/>
            <person name="Deligios M."/>
            <person name="Sanna G."/>
            <person name="Paola Madrau M."/>
            <person name="Luisa Sanna M."/>
            <person name="Dei Giudici S."/>
            <person name="Oggiano A."/>
        </authorList>
    </citation>
    <scope>NUCLEOTIDE SEQUENCE</scope>
    <source>
        <strain evidence="3">26544/OG10</strain>
    </source>
</reference>
<dbReference type="EMBL" id="KM262844">
    <property type="protein sequence ID" value="AIY22339.1"/>
    <property type="molecule type" value="Genomic_DNA"/>
</dbReference>
<evidence type="ECO:0000313" key="13">
    <source>
        <dbReference type="EMBL" id="QIM08499.1"/>
    </source>
</evidence>
<dbReference type="SUPFAM" id="SSF55550">
    <property type="entry name" value="SH2 domain"/>
    <property type="match status" value="1"/>
</dbReference>
<evidence type="ECO:0000313" key="10">
    <source>
        <dbReference type="EMBL" id="QIM07798.1"/>
    </source>
</evidence>
<evidence type="ECO:0000313" key="8">
    <source>
        <dbReference type="EMBL" id="QIM07330.1"/>
    </source>
</evidence>
<evidence type="ECO:0000313" key="25">
    <source>
        <dbReference type="Proteomes" id="UP000500898"/>
    </source>
</evidence>
<dbReference type="Proteomes" id="UP000110401">
    <property type="component" value="Segment"/>
</dbReference>
<dbReference type="EMBL" id="MN270976">
    <property type="protein sequence ID" value="QIM08499.1"/>
    <property type="molecule type" value="Genomic_DNA"/>
</dbReference>
<dbReference type="Proteomes" id="UP000501465">
    <property type="component" value="Segment"/>
</dbReference>
<dbReference type="Proteomes" id="UP000594644">
    <property type="component" value="Segment"/>
</dbReference>
<dbReference type="Proteomes" id="UP000117635">
    <property type="component" value="Segment"/>
</dbReference>
<dbReference type="Proteomes" id="UP000501235">
    <property type="component" value="Segment"/>
</dbReference>
<organismHost>
    <name type="scientific">Ornithodoros moubata</name>
    <name type="common">Soft tick</name>
    <name type="synonym">Argasid tick</name>
    <dbReference type="NCBI Taxonomy" id="6938"/>
</organismHost>
<dbReference type="EMBL" id="MN270973">
    <property type="protein sequence ID" value="QIM07798.1"/>
    <property type="molecule type" value="Genomic_DNA"/>
</dbReference>
<dbReference type="Proteomes" id="UP000266411">
    <property type="component" value="Segment"/>
</dbReference>
<dbReference type="GeneID" id="22220378"/>
<evidence type="ECO:0000313" key="2">
    <source>
        <dbReference type="EMBL" id="AIY22497.1"/>
    </source>
</evidence>
<dbReference type="Proteomes" id="UP000500898">
    <property type="component" value="Segment"/>
</dbReference>
<dbReference type="InterPro" id="IPR036860">
    <property type="entry name" value="SH2_dom_sf"/>
</dbReference>
<proteinExistence type="predicted"/>
<dbReference type="Proteomes" id="UP000500690">
    <property type="component" value="Segment"/>
</dbReference>
<dbReference type="Proteomes" id="UP000501487">
    <property type="component" value="Segment"/>
</dbReference>
<evidence type="ECO:0000313" key="24">
    <source>
        <dbReference type="Proteomes" id="UP000500690"/>
    </source>
</evidence>
<dbReference type="GeneID" id="41901518"/>
<reference evidence="21" key="1">
    <citation type="submission" date="2014-07" db="EMBL/GenBank/DDBJ databases">
        <title>Complete genome sequence of African Swine Fever Virus strain 26544/OG10 isolated in Sardinia.</title>
        <authorList>
            <person name="Dei Giudici S."/>
            <person name="Bacciu D."/>
            <person name="Sanna G."/>
            <person name="Deligios M."/>
            <person name="Oggiano A."/>
        </authorList>
    </citation>
    <scope>NUCLEOTIDE SEQUENCE [LARGE SCALE GENOMIC DNA]</scope>
</reference>
<dbReference type="KEGG" id="vg:41901197"/>
<dbReference type="EMBL" id="MT932579">
    <property type="protein sequence ID" value="QPL12112.1"/>
    <property type="molecule type" value="Genomic_DNA"/>
</dbReference>
<evidence type="ECO:0000313" key="4">
    <source>
        <dbReference type="EMBL" id="AKO62829.1"/>
    </source>
</evidence>
<dbReference type="EMBL" id="KM262845">
    <property type="protein sequence ID" value="AIY22497.1"/>
    <property type="molecule type" value="Genomic_DNA"/>
</dbReference>
<evidence type="ECO:0000313" key="17">
    <source>
        <dbReference type="EMBL" id="QIM09431.1"/>
    </source>
</evidence>
<evidence type="ECO:0000313" key="19">
    <source>
        <dbReference type="EMBL" id="QPL12112.1"/>
    </source>
</evidence>
<dbReference type="KEGG" id="vg:41902244"/>
<dbReference type="RefSeq" id="YP_009703436.1">
    <property type="nucleotide sequence ID" value="NC_044955.1"/>
</dbReference>
<dbReference type="RefSeq" id="YP_009702395.1">
    <property type="nucleotide sequence ID" value="NC_044941.1"/>
</dbReference>
<evidence type="ECO:0000313" key="11">
    <source>
        <dbReference type="EMBL" id="QIM08031.1"/>
    </source>
</evidence>
<evidence type="ECO:0000313" key="22">
    <source>
        <dbReference type="Proteomes" id="UP000142390"/>
    </source>
</evidence>
<evidence type="ECO:0000313" key="18">
    <source>
        <dbReference type="EMBL" id="QPL11895.1"/>
    </source>
</evidence>
<dbReference type="EMBL" id="MN270971">
    <property type="protein sequence ID" value="QIM07330.1"/>
    <property type="molecule type" value="Genomic_DNA"/>
</dbReference>
<accession>A0A0A1DYE0</accession>
<dbReference type="EMBL" id="MN270970">
    <property type="protein sequence ID" value="QIM07095.1"/>
    <property type="molecule type" value="Genomic_DNA"/>
</dbReference>
<dbReference type="KEGG" id="vg:41901518"/>
<evidence type="ECO:0000313" key="12">
    <source>
        <dbReference type="EMBL" id="QIM08266.1"/>
    </source>
</evidence>
<evidence type="ECO:0000313" key="15">
    <source>
        <dbReference type="EMBL" id="QIM08965.1"/>
    </source>
</evidence>
<evidence type="ECO:0000313" key="6">
    <source>
        <dbReference type="EMBL" id="QIM06860.1"/>
    </source>
</evidence>
<evidence type="ECO:0000313" key="16">
    <source>
        <dbReference type="EMBL" id="QIM09198.1"/>
    </source>
</evidence>
<dbReference type="RefSeq" id="YP_009702714.1">
    <property type="nucleotide sequence ID" value="NC_044943.1"/>
</dbReference>
<evidence type="ECO:0000313" key="3">
    <source>
        <dbReference type="EMBL" id="AJZ77157.1"/>
    </source>
</evidence>
<dbReference type="EMBL" id="MN270977">
    <property type="protein sequence ID" value="QIM08732.1"/>
    <property type="molecule type" value="Genomic_DNA"/>
</dbReference>
<reference evidence="5" key="4">
    <citation type="journal article" date="2016" name="Genome Announc.">
        <title>Complete genome sequence of an African swine fever virus isolate from Sardinia, Italy.</title>
        <authorList>
            <person name="Granberg F."/>
            <person name="Torresi C."/>
            <person name="Oggiano A."/>
            <person name="Malmberg M."/>
            <person name="Iscaro C."/>
            <person name="De Mia G.M."/>
            <person name="Sandor B."/>
        </authorList>
    </citation>
    <scope>NUCLEOTIDE SEQUENCE [LARGE SCALE GENOMIC DNA]</scope>
    <source>
        <strain evidence="5">47/Ss/2008</strain>
    </source>
</reference>
<name>A0A0A1DYE0_ASF</name>
<dbReference type="Proteomes" id="UP000502885">
    <property type="component" value="Segment"/>
</dbReference>
<evidence type="ECO:0000313" key="7">
    <source>
        <dbReference type="EMBL" id="QIM07095.1"/>
    </source>
</evidence>
<organismHost>
    <name type="scientific">Ornithodoros</name>
    <name type="common">relapsing fever ticks</name>
    <dbReference type="NCBI Taxonomy" id="6937"/>
</organismHost>
<dbReference type="EMBL" id="KM102979">
    <property type="protein sequence ID" value="AJZ77157.1"/>
    <property type="molecule type" value="Genomic_DNA"/>
</dbReference>
<evidence type="ECO:0000313" key="21">
    <source>
        <dbReference type="Proteomes" id="UP000117635"/>
    </source>
</evidence>
<dbReference type="GeneID" id="41902244"/>
<dbReference type="RefSeq" id="NP_042842.1">
    <property type="nucleotide sequence ID" value="NC_001659.2"/>
</dbReference>
<dbReference type="EMBL" id="MN270969">
    <property type="protein sequence ID" value="QIM06860.1"/>
    <property type="molecule type" value="Genomic_DNA"/>
</dbReference>
<evidence type="ECO:0000313" key="5">
    <source>
        <dbReference type="EMBL" id="AOO54523.1"/>
    </source>
</evidence>
<dbReference type="SMR" id="A0A0A1DYE0"/>
<evidence type="ECO:0000313" key="20">
    <source>
        <dbReference type="Proteomes" id="UP000110401"/>
    </source>
</evidence>